<dbReference type="RefSeq" id="XP_002109688.1">
    <property type="nucleotide sequence ID" value="XM_002109652.1"/>
</dbReference>
<dbReference type="OrthoDB" id="10052321at2759"/>
<dbReference type="Proteomes" id="UP000009022">
    <property type="component" value="Unassembled WGS sequence"/>
</dbReference>
<dbReference type="OMA" id="CIDDLLY"/>
<dbReference type="CTD" id="6751423"/>
<dbReference type="InterPro" id="IPR019374">
    <property type="entry name" value="Ribosomal_mS22"/>
</dbReference>
<dbReference type="Pfam" id="PF10245">
    <property type="entry name" value="MRP-S22"/>
    <property type="match status" value="1"/>
</dbReference>
<keyword evidence="2" id="KW-1185">Reference proteome</keyword>
<accession>B3RMJ0</accession>
<dbReference type="KEGG" id="tad:TRIADDRAFT_15952"/>
<dbReference type="InParanoid" id="B3RMJ0"/>
<gene>
    <name evidence="1" type="ORF">TRIADDRAFT_15952</name>
</gene>
<sequence>PRFNDPTVQQILSKITGVDLVKIFHSRPQEQPKLPTYKLMSDVEFKAAEAKAIQEAKQLLAMPPQMVQRERGISRVITIDKEFVGYDEDNANYIFTDISLSATDRDRRVVVREPNGALRYATWDERDKMNQIYYPKLGRQLKVPLMFQGKNLENSFSQLRHADLLDLAVLQFEPDSSMYIQVHQKTYENLDDHKNYDLLRSTRHFGGMAYHLVKRNRFHGLLSDMLTRKLISDACDLIGLYCLLHPQSSLARQIKE</sequence>
<dbReference type="AlphaFoldDB" id="B3RMJ0"/>
<protein>
    <recommendedName>
        <fullName evidence="3">28S ribosomal protein S22, mitochondrial</fullName>
    </recommendedName>
</protein>
<dbReference type="HOGENOM" id="CLU_053702_1_0_1"/>
<dbReference type="FunCoup" id="B3RMJ0">
    <property type="interactions" value="1295"/>
</dbReference>
<feature type="non-terminal residue" evidence="1">
    <location>
        <position position="1"/>
    </location>
</feature>
<evidence type="ECO:0000313" key="2">
    <source>
        <dbReference type="Proteomes" id="UP000009022"/>
    </source>
</evidence>
<dbReference type="GO" id="GO:0005763">
    <property type="term" value="C:mitochondrial small ribosomal subunit"/>
    <property type="evidence" value="ECO:0000318"/>
    <property type="project" value="GO_Central"/>
</dbReference>
<dbReference type="eggNOG" id="KOG3890">
    <property type="taxonomic scope" value="Eukaryota"/>
</dbReference>
<dbReference type="GO" id="GO:0003735">
    <property type="term" value="F:structural constituent of ribosome"/>
    <property type="evidence" value="ECO:0000318"/>
    <property type="project" value="GO_Central"/>
</dbReference>
<evidence type="ECO:0000313" key="1">
    <source>
        <dbReference type="EMBL" id="EDV27854.1"/>
    </source>
</evidence>
<dbReference type="PANTHER" id="PTHR13071:SF4">
    <property type="entry name" value="SMALL RIBOSOMAL SUBUNIT PROTEIN MS22"/>
    <property type="match status" value="1"/>
</dbReference>
<reference evidence="1 2" key="1">
    <citation type="journal article" date="2008" name="Nature">
        <title>The Trichoplax genome and the nature of placozoans.</title>
        <authorList>
            <person name="Srivastava M."/>
            <person name="Begovic E."/>
            <person name="Chapman J."/>
            <person name="Putnam N.H."/>
            <person name="Hellsten U."/>
            <person name="Kawashima T."/>
            <person name="Kuo A."/>
            <person name="Mitros T."/>
            <person name="Salamov A."/>
            <person name="Carpenter M.L."/>
            <person name="Signorovitch A.Y."/>
            <person name="Moreno M.A."/>
            <person name="Kamm K."/>
            <person name="Grimwood J."/>
            <person name="Schmutz J."/>
            <person name="Shapiro H."/>
            <person name="Grigoriev I.V."/>
            <person name="Buss L.W."/>
            <person name="Schierwater B."/>
            <person name="Dellaporta S.L."/>
            <person name="Rokhsar D.S."/>
        </authorList>
    </citation>
    <scope>NUCLEOTIDE SEQUENCE [LARGE SCALE GENOMIC DNA]</scope>
    <source>
        <strain evidence="1 2">Grell-BS-1999</strain>
    </source>
</reference>
<dbReference type="STRING" id="10228.B3RMJ0"/>
<organism evidence="1 2">
    <name type="scientific">Trichoplax adhaerens</name>
    <name type="common">Trichoplax reptans</name>
    <dbReference type="NCBI Taxonomy" id="10228"/>
    <lineage>
        <taxon>Eukaryota</taxon>
        <taxon>Metazoa</taxon>
        <taxon>Placozoa</taxon>
        <taxon>Uniplacotomia</taxon>
        <taxon>Trichoplacea</taxon>
        <taxon>Trichoplacidae</taxon>
        <taxon>Trichoplax</taxon>
    </lineage>
</organism>
<name>B3RMJ0_TRIAD</name>
<proteinExistence type="predicted"/>
<dbReference type="PhylomeDB" id="B3RMJ0"/>
<feature type="non-terminal residue" evidence="1">
    <location>
        <position position="256"/>
    </location>
</feature>
<dbReference type="PANTHER" id="PTHR13071">
    <property type="entry name" value="MITOCHONDRIAL 28S RIBOSOMAL PROTEIN S22"/>
    <property type="match status" value="1"/>
</dbReference>
<evidence type="ECO:0008006" key="3">
    <source>
        <dbReference type="Google" id="ProtNLM"/>
    </source>
</evidence>
<dbReference type="EMBL" id="DS985242">
    <property type="protein sequence ID" value="EDV27854.1"/>
    <property type="molecule type" value="Genomic_DNA"/>
</dbReference>
<dbReference type="GeneID" id="6751423"/>